<feature type="domain" description="Ferritin/DPS" evidence="6">
    <location>
        <begin position="34"/>
        <end position="110"/>
    </location>
</feature>
<dbReference type="Gene3D" id="1.20.1260.10">
    <property type="match status" value="1"/>
</dbReference>
<name>A0A5N5GN99_9ROSA</name>
<dbReference type="GO" id="GO:0008198">
    <property type="term" value="F:ferrous iron binding"/>
    <property type="evidence" value="ECO:0007669"/>
    <property type="project" value="TreeGrafter"/>
</dbReference>
<dbReference type="Proteomes" id="UP000327157">
    <property type="component" value="Chromosome 3"/>
</dbReference>
<reference evidence="7 8" key="1">
    <citation type="submission" date="2019-09" db="EMBL/GenBank/DDBJ databases">
        <authorList>
            <person name="Ou C."/>
        </authorList>
    </citation>
    <scope>NUCLEOTIDE SEQUENCE [LARGE SCALE GENOMIC DNA]</scope>
    <source>
        <strain evidence="7">S2</strain>
        <tissue evidence="7">Leaf</tissue>
    </source>
</reference>
<dbReference type="InterPro" id="IPR008331">
    <property type="entry name" value="Ferritin_DPS_dom"/>
</dbReference>
<comment type="similarity">
    <text evidence="1">Belongs to the ferritin family.</text>
</comment>
<reference evidence="7 8" key="3">
    <citation type="submission" date="2019-11" db="EMBL/GenBank/DDBJ databases">
        <title>A de novo genome assembly of a pear dwarfing rootstock.</title>
        <authorList>
            <person name="Wang F."/>
            <person name="Wang J."/>
            <person name="Li S."/>
            <person name="Zhang Y."/>
            <person name="Fang M."/>
            <person name="Ma L."/>
            <person name="Zhao Y."/>
            <person name="Jiang S."/>
        </authorList>
    </citation>
    <scope>NUCLEOTIDE SEQUENCE [LARGE SCALE GENOMIC DNA]</scope>
    <source>
        <strain evidence="7">S2</strain>
        <tissue evidence="7">Leaf</tissue>
    </source>
</reference>
<accession>A0A5N5GN99</accession>
<dbReference type="InterPro" id="IPR009078">
    <property type="entry name" value="Ferritin-like_SF"/>
</dbReference>
<comment type="subunit">
    <text evidence="4">Oligomer of 24 subunits. There are two types of subunits: L (light) chain and H (heavy) chain. The major chain can be light or heavy, depending on the species and tissue type. The functional molecule forms a roughly spherical shell with a diameter of 12 nm and contains a central cavity into which the insoluble mineral iron core is deposited.</text>
</comment>
<dbReference type="InterPro" id="IPR001519">
    <property type="entry name" value="Ferritin"/>
</dbReference>
<dbReference type="AlphaFoldDB" id="A0A5N5GN99"/>
<keyword evidence="8" id="KW-1185">Reference proteome</keyword>
<dbReference type="PANTHER" id="PTHR11431">
    <property type="entry name" value="FERRITIN"/>
    <property type="match status" value="1"/>
</dbReference>
<dbReference type="GO" id="GO:0005737">
    <property type="term" value="C:cytoplasm"/>
    <property type="evidence" value="ECO:0007669"/>
    <property type="project" value="TreeGrafter"/>
</dbReference>
<evidence type="ECO:0000256" key="3">
    <source>
        <dbReference type="ARBA" id="ARBA00025111"/>
    </source>
</evidence>
<gene>
    <name evidence="7" type="ORF">D8674_023195</name>
</gene>
<organism evidence="7 8">
    <name type="scientific">Pyrus ussuriensis x Pyrus communis</name>
    <dbReference type="NCBI Taxonomy" id="2448454"/>
    <lineage>
        <taxon>Eukaryota</taxon>
        <taxon>Viridiplantae</taxon>
        <taxon>Streptophyta</taxon>
        <taxon>Embryophyta</taxon>
        <taxon>Tracheophyta</taxon>
        <taxon>Spermatophyta</taxon>
        <taxon>Magnoliopsida</taxon>
        <taxon>eudicotyledons</taxon>
        <taxon>Gunneridae</taxon>
        <taxon>Pentapetalae</taxon>
        <taxon>rosids</taxon>
        <taxon>fabids</taxon>
        <taxon>Rosales</taxon>
        <taxon>Rosaceae</taxon>
        <taxon>Amygdaloideae</taxon>
        <taxon>Maleae</taxon>
        <taxon>Pyrus</taxon>
    </lineage>
</organism>
<dbReference type="GO" id="GO:0006879">
    <property type="term" value="P:intracellular iron ion homeostasis"/>
    <property type="evidence" value="ECO:0007669"/>
    <property type="project" value="InterPro"/>
</dbReference>
<evidence type="ECO:0000256" key="1">
    <source>
        <dbReference type="ARBA" id="ARBA00007513"/>
    </source>
</evidence>
<keyword evidence="5" id="KW-0408">Iron</keyword>
<evidence type="ECO:0000256" key="5">
    <source>
        <dbReference type="PIRSR" id="PIRSR601519-1"/>
    </source>
</evidence>
<proteinExistence type="inferred from homology"/>
<comment type="function">
    <text evidence="3">Stores iron in a soluble, non-toxic, readily available form. Important for iron homeostasis. Has ferroxidase activity. Iron is taken up in the ferrous form and deposited as ferric hydroxides after oxidation.</text>
</comment>
<evidence type="ECO:0000259" key="6">
    <source>
        <dbReference type="Pfam" id="PF00210"/>
    </source>
</evidence>
<evidence type="ECO:0000313" key="7">
    <source>
        <dbReference type="EMBL" id="KAB2616607.1"/>
    </source>
</evidence>
<keyword evidence="2" id="KW-0809">Transit peptide</keyword>
<dbReference type="SUPFAM" id="SSF47240">
    <property type="entry name" value="Ferritin-like"/>
    <property type="match status" value="1"/>
</dbReference>
<feature type="binding site" evidence="5">
    <location>
        <position position="109"/>
    </location>
    <ligand>
        <name>Fe cation</name>
        <dbReference type="ChEBI" id="CHEBI:24875"/>
        <label>1</label>
    </ligand>
</feature>
<dbReference type="EMBL" id="SMOL01000402">
    <property type="protein sequence ID" value="KAB2616607.1"/>
    <property type="molecule type" value="Genomic_DNA"/>
</dbReference>
<dbReference type="GO" id="GO:0008199">
    <property type="term" value="F:ferric iron binding"/>
    <property type="evidence" value="ECO:0007669"/>
    <property type="project" value="InterPro"/>
</dbReference>
<dbReference type="OrthoDB" id="1744362at2759"/>
<keyword evidence="5" id="KW-0479">Metal-binding</keyword>
<feature type="binding site" evidence="5">
    <location>
        <position position="75"/>
    </location>
    <ligand>
        <name>Fe cation</name>
        <dbReference type="ChEBI" id="CHEBI:24875"/>
        <label>1</label>
    </ligand>
</feature>
<sequence length="148" mass="16411">MKRYTTLTNRSMWNTMSPMCTTPCVPTLTGKMLGTCQTKRGGKVKLPSMRMPVSEFGHVEKGDALYAMELALALEKLNNEKLLNLHKIANEDNDVQLVDFLESNYLTEQVFGTLIRCSSMAMLHDKSSTTSSSCLGDCSSLLCLFNDA</sequence>
<evidence type="ECO:0000313" key="8">
    <source>
        <dbReference type="Proteomes" id="UP000327157"/>
    </source>
</evidence>
<evidence type="ECO:0000256" key="2">
    <source>
        <dbReference type="ARBA" id="ARBA00022946"/>
    </source>
</evidence>
<dbReference type="InterPro" id="IPR012347">
    <property type="entry name" value="Ferritin-like"/>
</dbReference>
<reference evidence="8" key="2">
    <citation type="submission" date="2019-10" db="EMBL/GenBank/DDBJ databases">
        <title>A de novo genome assembly of a pear dwarfing rootstock.</title>
        <authorList>
            <person name="Wang F."/>
            <person name="Wang J."/>
            <person name="Li S."/>
            <person name="Zhang Y."/>
            <person name="Fang M."/>
            <person name="Ma L."/>
            <person name="Zhao Y."/>
            <person name="Jiang S."/>
        </authorList>
    </citation>
    <scope>NUCLEOTIDE SEQUENCE [LARGE SCALE GENOMIC DNA]</scope>
</reference>
<comment type="caution">
    <text evidence="7">The sequence shown here is derived from an EMBL/GenBank/DDBJ whole genome shotgun (WGS) entry which is preliminary data.</text>
</comment>
<protein>
    <submittedName>
        <fullName evidence="7">Ferritin-3</fullName>
    </submittedName>
</protein>
<dbReference type="Pfam" id="PF00210">
    <property type="entry name" value="Ferritin"/>
    <property type="match status" value="1"/>
</dbReference>
<dbReference type="GO" id="GO:0006826">
    <property type="term" value="P:iron ion transport"/>
    <property type="evidence" value="ECO:0007669"/>
    <property type="project" value="InterPro"/>
</dbReference>
<dbReference type="PANTHER" id="PTHR11431:SF75">
    <property type="entry name" value="FERRITIN"/>
    <property type="match status" value="1"/>
</dbReference>
<evidence type="ECO:0000256" key="4">
    <source>
        <dbReference type="ARBA" id="ARBA00026060"/>
    </source>
</evidence>